<sequence>MVDFAIICEVILSMKNTQIVKNIRLVMDTTPVSIPRKVILRGIRRGEAEMICYIEFHY</sequence>
<name>A0A8B3S4F9_9EURY</name>
<dbReference type="Proteomes" id="UP000291831">
    <property type="component" value="Unassembled WGS sequence"/>
</dbReference>
<protein>
    <submittedName>
        <fullName evidence="1">Uncharacterized protein</fullName>
    </submittedName>
</protein>
<dbReference type="AlphaFoldDB" id="A0A8B3S4F9"/>
<comment type="caution">
    <text evidence="1">The sequence shown here is derived from an EMBL/GenBank/DDBJ whole genome shotgun (WGS) entry which is preliminary data.</text>
</comment>
<dbReference type="EMBL" id="RPGO01000005">
    <property type="protein sequence ID" value="RZB32624.1"/>
    <property type="molecule type" value="Genomic_DNA"/>
</dbReference>
<evidence type="ECO:0000313" key="1">
    <source>
        <dbReference type="EMBL" id="RZB32624.1"/>
    </source>
</evidence>
<accession>A0A8B3S4F9</accession>
<evidence type="ECO:0000313" key="2">
    <source>
        <dbReference type="Proteomes" id="UP000291831"/>
    </source>
</evidence>
<reference evidence="2" key="1">
    <citation type="submission" date="2019-01" db="EMBL/GenBank/DDBJ databases">
        <title>Anaerobic oxidation of ethane by archaea from a marine hydrocarbon seep.</title>
        <authorList>
            <person name="Musat F."/>
        </authorList>
    </citation>
    <scope>NUCLEOTIDE SEQUENCE [LARGE SCALE GENOMIC DNA]</scope>
</reference>
<organism evidence="1 2">
    <name type="scientific">Candidatus Argoarchaeum ethanivorans</name>
    <dbReference type="NCBI Taxonomy" id="2608793"/>
    <lineage>
        <taxon>Archaea</taxon>
        <taxon>Methanobacteriati</taxon>
        <taxon>Methanobacteriota</taxon>
        <taxon>Stenosarchaea group</taxon>
        <taxon>Methanomicrobia</taxon>
        <taxon>Methanosarcinales</taxon>
        <taxon>Methanosarcinales incertae sedis</taxon>
        <taxon>GOM Arc I cluster</taxon>
        <taxon>Candidatus Argoarchaeum</taxon>
    </lineage>
</organism>
<proteinExistence type="predicted"/>
<gene>
    <name evidence="1" type="ORF">AEth_00302</name>
</gene>